<sequence>MQTLFTQLDTFLSQTALFWRFEPFHHSVDDTDHWHGVNSELDRWLNSLSPQQIAQLKQQPDVLLCHLSIYIEGLAEIIASTHDFLVKQPLLTVLPTDENTQRLHSLYTGIPGRKIEQIKRLGQQLIARHQGQSWLEWCAGKGYLGRFLATYSDSPVLSFEYQEALCLQGQAEADKRQLAMMFVQGDAFKPSSQKLFKPCQHAVALHACGDLHARLMQYAAQASVSAVSVAPCCYHLIEADHYQPLSSLGQQSGLSLTRQELRIPVQETVTGGERVKRHRQQEMSYRLGWDELLKAELGLMDYQSTPSIKKSQLSEGFKAFCLWAAEQKGFLLALDKINFANYEQQGLARYWRMEKLSLVQQGFRRLLEMWLVCDKALFLEEQGYQVSVSEFCPREVTPRNLLIHAKQASLLG</sequence>
<dbReference type="RefSeq" id="WP_187025213.1">
    <property type="nucleotide sequence ID" value="NZ_JACRUP010000001.1"/>
</dbReference>
<evidence type="ECO:0000259" key="1">
    <source>
        <dbReference type="Pfam" id="PF13679"/>
    </source>
</evidence>
<comment type="caution">
    <text evidence="2">The sequence shown here is derived from an EMBL/GenBank/DDBJ whole genome shotgun (WGS) entry which is preliminary data.</text>
</comment>
<evidence type="ECO:0000313" key="3">
    <source>
        <dbReference type="Proteomes" id="UP000615796"/>
    </source>
</evidence>
<proteinExistence type="predicted"/>
<dbReference type="PANTHER" id="PTHR13369:SF0">
    <property type="entry name" value="GLUTATHIONE S-TRANSFERASE C-TERMINAL DOMAIN-CONTAINING PROTEIN"/>
    <property type="match status" value="1"/>
</dbReference>
<keyword evidence="2" id="KW-0489">Methyltransferase</keyword>
<dbReference type="EMBL" id="JACRUP010000001">
    <property type="protein sequence ID" value="MBC5849865.1"/>
    <property type="molecule type" value="Genomic_DNA"/>
</dbReference>
<keyword evidence="2" id="KW-0808">Transferase</keyword>
<dbReference type="GO" id="GO:0008168">
    <property type="term" value="F:methyltransferase activity"/>
    <property type="evidence" value="ECO:0007669"/>
    <property type="project" value="UniProtKB-KW"/>
</dbReference>
<evidence type="ECO:0000313" key="2">
    <source>
        <dbReference type="EMBL" id="MBC5849865.1"/>
    </source>
</evidence>
<accession>A0A9X0R7R0</accession>
<dbReference type="GO" id="GO:0032259">
    <property type="term" value="P:methylation"/>
    <property type="evidence" value="ECO:0007669"/>
    <property type="project" value="UniProtKB-KW"/>
</dbReference>
<feature type="domain" description="Methyltransferase" evidence="1">
    <location>
        <begin position="115"/>
        <end position="239"/>
    </location>
</feature>
<keyword evidence="3" id="KW-1185">Reference proteome</keyword>
<dbReference type="Pfam" id="PF13679">
    <property type="entry name" value="Methyltransf_32"/>
    <property type="match status" value="1"/>
</dbReference>
<dbReference type="AlphaFoldDB" id="A0A9X0R7R0"/>
<dbReference type="InterPro" id="IPR025714">
    <property type="entry name" value="Methyltranfer_dom"/>
</dbReference>
<organism evidence="2 3">
    <name type="scientific">Vibrio metschnikovii</name>
    <dbReference type="NCBI Taxonomy" id="28172"/>
    <lineage>
        <taxon>Bacteria</taxon>
        <taxon>Pseudomonadati</taxon>
        <taxon>Pseudomonadota</taxon>
        <taxon>Gammaproteobacteria</taxon>
        <taxon>Vibrionales</taxon>
        <taxon>Vibrionaceae</taxon>
        <taxon>Vibrio</taxon>
    </lineage>
</organism>
<reference evidence="2" key="1">
    <citation type="submission" date="2020-08" db="EMBL/GenBank/DDBJ databases">
        <title>Genome Sequencing and Pan-Genome Analysis of Migratory bird Vibrio Strains, Inner Mongolia.</title>
        <authorList>
            <person name="Zheng L."/>
        </authorList>
    </citation>
    <scope>NUCLEOTIDE SEQUENCE</scope>
    <source>
        <strain evidence="2">M13F</strain>
    </source>
</reference>
<protein>
    <submittedName>
        <fullName evidence="2">Methyltransferase</fullName>
    </submittedName>
</protein>
<dbReference type="Proteomes" id="UP000615796">
    <property type="component" value="Unassembled WGS sequence"/>
</dbReference>
<dbReference type="PANTHER" id="PTHR13369">
    <property type="match status" value="1"/>
</dbReference>
<name>A0A9X0R7R0_VIBME</name>
<dbReference type="SUPFAM" id="SSF53335">
    <property type="entry name" value="S-adenosyl-L-methionine-dependent methyltransferases"/>
    <property type="match status" value="1"/>
</dbReference>
<dbReference type="InterPro" id="IPR029063">
    <property type="entry name" value="SAM-dependent_MTases_sf"/>
</dbReference>
<gene>
    <name evidence="2" type="ORF">H8Q88_02690</name>
</gene>